<gene>
    <name evidence="1" type="ORF">FDO65_04130</name>
</gene>
<keyword evidence="2" id="KW-1185">Reference proteome</keyword>
<reference evidence="1 2" key="1">
    <citation type="submission" date="2019-05" db="EMBL/GenBank/DDBJ databases">
        <title>Nakamurella sp. N5BH11, whole genome shotgun sequence.</title>
        <authorList>
            <person name="Tuo L."/>
        </authorList>
    </citation>
    <scope>NUCLEOTIDE SEQUENCE [LARGE SCALE GENOMIC DNA]</scope>
    <source>
        <strain evidence="1 2">N5BH11</strain>
    </source>
</reference>
<evidence type="ECO:0000313" key="2">
    <source>
        <dbReference type="Proteomes" id="UP000306985"/>
    </source>
</evidence>
<dbReference type="EMBL" id="SZZH01000001">
    <property type="protein sequence ID" value="TKV60860.1"/>
    <property type="molecule type" value="Genomic_DNA"/>
</dbReference>
<protein>
    <submittedName>
        <fullName evidence="1">Uncharacterized protein</fullName>
    </submittedName>
</protein>
<name>A0A4U6QK42_9ACTN</name>
<dbReference type="RefSeq" id="WP_137448163.1">
    <property type="nucleotide sequence ID" value="NZ_SZZH01000001.1"/>
</dbReference>
<proteinExistence type="predicted"/>
<dbReference type="AlphaFoldDB" id="A0A4U6QK42"/>
<accession>A0A4U6QK42</accession>
<dbReference type="Proteomes" id="UP000306985">
    <property type="component" value="Unassembled WGS sequence"/>
</dbReference>
<organism evidence="1 2">
    <name type="scientific">Nakamurella flava</name>
    <dbReference type="NCBI Taxonomy" id="2576308"/>
    <lineage>
        <taxon>Bacteria</taxon>
        <taxon>Bacillati</taxon>
        <taxon>Actinomycetota</taxon>
        <taxon>Actinomycetes</taxon>
        <taxon>Nakamurellales</taxon>
        <taxon>Nakamurellaceae</taxon>
        <taxon>Nakamurella</taxon>
    </lineage>
</organism>
<evidence type="ECO:0000313" key="1">
    <source>
        <dbReference type="EMBL" id="TKV60860.1"/>
    </source>
</evidence>
<sequence>MAVFAVVSVLLLLPVTGPSGGGGEPAEVSTVALLDPSAVMDERPIPGRDEAPLPASPPAVLVVVLVAVGLVRRSARTDQHRIPVGRPGRIPQPLSTLGWGATPGLLRV</sequence>
<comment type="caution">
    <text evidence="1">The sequence shown here is derived from an EMBL/GenBank/DDBJ whole genome shotgun (WGS) entry which is preliminary data.</text>
</comment>